<dbReference type="SFLD" id="SFLDS00005">
    <property type="entry name" value="Isoprenoid_Synthase_Type_I"/>
    <property type="match status" value="1"/>
</dbReference>
<proteinExistence type="inferred from homology"/>
<evidence type="ECO:0000256" key="3">
    <source>
        <dbReference type="ARBA" id="ARBA00022679"/>
    </source>
</evidence>
<evidence type="ECO:0000313" key="6">
    <source>
        <dbReference type="EMBL" id="SVB92712.1"/>
    </source>
</evidence>
<dbReference type="SFLD" id="SFLDG01017">
    <property type="entry name" value="Polyprenyl_Transferase_Like"/>
    <property type="match status" value="1"/>
</dbReference>
<comment type="similarity">
    <text evidence="2">Belongs to the FPP/GGPP synthase family.</text>
</comment>
<accession>A0A382I058</accession>
<dbReference type="CDD" id="cd00685">
    <property type="entry name" value="Trans_IPPS_HT"/>
    <property type="match status" value="1"/>
</dbReference>
<dbReference type="GO" id="GO:0046872">
    <property type="term" value="F:metal ion binding"/>
    <property type="evidence" value="ECO:0007669"/>
    <property type="project" value="UniProtKB-KW"/>
</dbReference>
<keyword evidence="3" id="KW-0808">Transferase</keyword>
<evidence type="ECO:0000256" key="1">
    <source>
        <dbReference type="ARBA" id="ARBA00001946"/>
    </source>
</evidence>
<keyword evidence="4" id="KW-0479">Metal-binding</keyword>
<dbReference type="PROSITE" id="PS00723">
    <property type="entry name" value="POLYPRENYL_SYNTHASE_1"/>
    <property type="match status" value="1"/>
</dbReference>
<dbReference type="EMBL" id="UINC01064234">
    <property type="protein sequence ID" value="SVB92712.1"/>
    <property type="molecule type" value="Genomic_DNA"/>
</dbReference>
<sequence>MDFNDVTSIFKEDLSRVERSIQENYQSDVPLIPGIGDYLLKNGGKRIRPLLLMVGTKLCGRDVDERVIRHGCVVEYIHSATLLHDDVVDETTVRRGRETVNAKWGSDASILVGDFLISRSILMLAADCDSRIINSVSEATKHLVEGGLMEYNQARKLSITESHCLDVILRKTASMMSLCCELAALLSEANPEQEKALIDFGTQFGMAFQLMDDAMDYGSEEDCLGKPPGNDFQEGHVTLPLLHLYENSEASLKRRIEAFVENENLTQEDFDYVLERMRETKSIEYTLELARNHIEQAKSSIRTVNFPQPEHIKSLDAIADYIYERHAATQS</sequence>
<dbReference type="Pfam" id="PF00348">
    <property type="entry name" value="polyprenyl_synt"/>
    <property type="match status" value="1"/>
</dbReference>
<dbReference type="PANTHER" id="PTHR12001">
    <property type="entry name" value="GERANYLGERANYL PYROPHOSPHATE SYNTHASE"/>
    <property type="match status" value="1"/>
</dbReference>
<evidence type="ECO:0008006" key="7">
    <source>
        <dbReference type="Google" id="ProtNLM"/>
    </source>
</evidence>
<dbReference type="InterPro" id="IPR033749">
    <property type="entry name" value="Polyprenyl_synt_CS"/>
</dbReference>
<dbReference type="GO" id="GO:0004659">
    <property type="term" value="F:prenyltransferase activity"/>
    <property type="evidence" value="ECO:0007669"/>
    <property type="project" value="InterPro"/>
</dbReference>
<name>A0A382I058_9ZZZZ</name>
<protein>
    <recommendedName>
        <fullName evidence="7">Polyprenyl synthetase</fullName>
    </recommendedName>
</protein>
<comment type="cofactor">
    <cofactor evidence="1">
        <name>Mg(2+)</name>
        <dbReference type="ChEBI" id="CHEBI:18420"/>
    </cofactor>
</comment>
<keyword evidence="5" id="KW-0460">Magnesium</keyword>
<dbReference type="InterPro" id="IPR000092">
    <property type="entry name" value="Polyprenyl_synt"/>
</dbReference>
<evidence type="ECO:0000256" key="4">
    <source>
        <dbReference type="ARBA" id="ARBA00022723"/>
    </source>
</evidence>
<dbReference type="GO" id="GO:0008299">
    <property type="term" value="P:isoprenoid biosynthetic process"/>
    <property type="evidence" value="ECO:0007669"/>
    <property type="project" value="InterPro"/>
</dbReference>
<dbReference type="PANTHER" id="PTHR12001:SF69">
    <property type="entry name" value="ALL TRANS-POLYPRENYL-DIPHOSPHATE SYNTHASE PDSS1"/>
    <property type="match status" value="1"/>
</dbReference>
<dbReference type="AlphaFoldDB" id="A0A382I058"/>
<evidence type="ECO:0000256" key="2">
    <source>
        <dbReference type="ARBA" id="ARBA00006706"/>
    </source>
</evidence>
<dbReference type="InterPro" id="IPR008949">
    <property type="entry name" value="Isoprenoid_synthase_dom_sf"/>
</dbReference>
<organism evidence="6">
    <name type="scientific">marine metagenome</name>
    <dbReference type="NCBI Taxonomy" id="408172"/>
    <lineage>
        <taxon>unclassified sequences</taxon>
        <taxon>metagenomes</taxon>
        <taxon>ecological metagenomes</taxon>
    </lineage>
</organism>
<dbReference type="Gene3D" id="1.10.600.10">
    <property type="entry name" value="Farnesyl Diphosphate Synthase"/>
    <property type="match status" value="1"/>
</dbReference>
<dbReference type="SUPFAM" id="SSF48576">
    <property type="entry name" value="Terpenoid synthases"/>
    <property type="match status" value="1"/>
</dbReference>
<reference evidence="6" key="1">
    <citation type="submission" date="2018-05" db="EMBL/GenBank/DDBJ databases">
        <authorList>
            <person name="Lanie J.A."/>
            <person name="Ng W.-L."/>
            <person name="Kazmierczak K.M."/>
            <person name="Andrzejewski T.M."/>
            <person name="Davidsen T.M."/>
            <person name="Wayne K.J."/>
            <person name="Tettelin H."/>
            <person name="Glass J.I."/>
            <person name="Rusch D."/>
            <person name="Podicherti R."/>
            <person name="Tsui H.-C.T."/>
            <person name="Winkler M.E."/>
        </authorList>
    </citation>
    <scope>NUCLEOTIDE SEQUENCE</scope>
</reference>
<gene>
    <name evidence="6" type="ORF">METZ01_LOCUS245566</name>
</gene>
<evidence type="ECO:0000256" key="5">
    <source>
        <dbReference type="ARBA" id="ARBA00022842"/>
    </source>
</evidence>